<gene>
    <name evidence="2" type="ORF">GCM10009759_49900</name>
</gene>
<feature type="transmembrane region" description="Helical" evidence="1">
    <location>
        <begin position="133"/>
        <end position="155"/>
    </location>
</feature>
<evidence type="ECO:0000313" key="3">
    <source>
        <dbReference type="Proteomes" id="UP001500897"/>
    </source>
</evidence>
<keyword evidence="1" id="KW-0472">Membrane</keyword>
<evidence type="ECO:0008006" key="4">
    <source>
        <dbReference type="Google" id="ProtNLM"/>
    </source>
</evidence>
<protein>
    <recommendedName>
        <fullName evidence="4">DUF3592 domain-containing protein</fullName>
    </recommendedName>
</protein>
<proteinExistence type="predicted"/>
<keyword evidence="3" id="KW-1185">Reference proteome</keyword>
<comment type="caution">
    <text evidence="2">The sequence shown here is derived from an EMBL/GenBank/DDBJ whole genome shotgun (WGS) entry which is preliminary data.</text>
</comment>
<reference evidence="2 3" key="1">
    <citation type="journal article" date="2019" name="Int. J. Syst. Evol. Microbiol.">
        <title>The Global Catalogue of Microorganisms (GCM) 10K type strain sequencing project: providing services to taxonomists for standard genome sequencing and annotation.</title>
        <authorList>
            <consortium name="The Broad Institute Genomics Platform"/>
            <consortium name="The Broad Institute Genome Sequencing Center for Infectious Disease"/>
            <person name="Wu L."/>
            <person name="Ma J."/>
        </authorList>
    </citation>
    <scope>NUCLEOTIDE SEQUENCE [LARGE SCALE GENOMIC DNA]</scope>
    <source>
        <strain evidence="2 3">JCM 14559</strain>
    </source>
</reference>
<evidence type="ECO:0000313" key="2">
    <source>
        <dbReference type="EMBL" id="GAA2109350.1"/>
    </source>
</evidence>
<dbReference type="Proteomes" id="UP001500897">
    <property type="component" value="Unassembled WGS sequence"/>
</dbReference>
<sequence length="172" mass="18766">MLFFDVLAVAWLVLAGFFVLLGCVTAVYVFRLHGRERRALRGGSRVPARCVEVRQERPRYAEPRPKSHHPPKPEFVLEYAGPDGAPQRLVTRRLPEGTAVGDELAVAYRPERPAEGVLVTGRKRTALTDTGRVLGGFLLFLLVAAVIAAAGAAFLHGLGEEIAHGDPGWTDF</sequence>
<dbReference type="RefSeq" id="WP_344554824.1">
    <property type="nucleotide sequence ID" value="NZ_BAAANS010000036.1"/>
</dbReference>
<dbReference type="EMBL" id="BAAANS010000036">
    <property type="protein sequence ID" value="GAA2109350.1"/>
    <property type="molecule type" value="Genomic_DNA"/>
</dbReference>
<keyword evidence="1" id="KW-1133">Transmembrane helix</keyword>
<evidence type="ECO:0000256" key="1">
    <source>
        <dbReference type="SAM" id="Phobius"/>
    </source>
</evidence>
<keyword evidence="1" id="KW-0812">Transmembrane</keyword>
<name>A0ABN2XFR0_9ACTN</name>
<feature type="transmembrane region" description="Helical" evidence="1">
    <location>
        <begin position="6"/>
        <end position="30"/>
    </location>
</feature>
<accession>A0ABN2XFR0</accession>
<organism evidence="2 3">
    <name type="scientific">Kitasatospora saccharophila</name>
    <dbReference type="NCBI Taxonomy" id="407973"/>
    <lineage>
        <taxon>Bacteria</taxon>
        <taxon>Bacillati</taxon>
        <taxon>Actinomycetota</taxon>
        <taxon>Actinomycetes</taxon>
        <taxon>Kitasatosporales</taxon>
        <taxon>Streptomycetaceae</taxon>
        <taxon>Kitasatospora</taxon>
    </lineage>
</organism>